<keyword evidence="4" id="KW-1185">Reference proteome</keyword>
<gene>
    <name evidence="3" type="ORF">JKG68_17405</name>
</gene>
<evidence type="ECO:0000313" key="3">
    <source>
        <dbReference type="EMBL" id="MBL0405740.1"/>
    </source>
</evidence>
<feature type="chain" id="PRO_5036975183" evidence="2">
    <location>
        <begin position="20"/>
        <end position="53"/>
    </location>
</feature>
<accession>A0A936ZH22</accession>
<dbReference type="Proteomes" id="UP000605848">
    <property type="component" value="Unassembled WGS sequence"/>
</dbReference>
<dbReference type="RefSeq" id="WP_202062080.1">
    <property type="nucleotide sequence ID" value="NZ_JAEQMY010000027.1"/>
</dbReference>
<feature type="signal peptide" evidence="2">
    <location>
        <begin position="1"/>
        <end position="19"/>
    </location>
</feature>
<comment type="caution">
    <text evidence="3">The sequence shown here is derived from an EMBL/GenBank/DDBJ whole genome shotgun (WGS) entry which is preliminary data.</text>
</comment>
<reference evidence="3" key="1">
    <citation type="submission" date="2021-01" db="EMBL/GenBank/DDBJ databases">
        <title>Microvirga sp.</title>
        <authorList>
            <person name="Kim M.K."/>
        </authorList>
    </citation>
    <scope>NUCLEOTIDE SEQUENCE</scope>
    <source>
        <strain evidence="3">5420S-16</strain>
    </source>
</reference>
<name>A0A936ZH22_9HYPH</name>
<keyword evidence="2" id="KW-0732">Signal</keyword>
<evidence type="ECO:0000313" key="4">
    <source>
        <dbReference type="Proteomes" id="UP000605848"/>
    </source>
</evidence>
<proteinExistence type="predicted"/>
<dbReference type="EMBL" id="JAEQMY010000027">
    <property type="protein sequence ID" value="MBL0405740.1"/>
    <property type="molecule type" value="Genomic_DNA"/>
</dbReference>
<sequence>MRLRMILPLAALLALTACGDDGPDQTGSTDNNNPPANNTAPATPGRPAGPPAQ</sequence>
<evidence type="ECO:0000256" key="2">
    <source>
        <dbReference type="SAM" id="SignalP"/>
    </source>
</evidence>
<evidence type="ECO:0000256" key="1">
    <source>
        <dbReference type="SAM" id="MobiDB-lite"/>
    </source>
</evidence>
<dbReference type="PROSITE" id="PS51257">
    <property type="entry name" value="PROKAR_LIPOPROTEIN"/>
    <property type="match status" value="1"/>
</dbReference>
<dbReference type="AlphaFoldDB" id="A0A936ZH22"/>
<feature type="compositionally biased region" description="Low complexity" evidence="1">
    <location>
        <begin position="31"/>
        <end position="46"/>
    </location>
</feature>
<protein>
    <submittedName>
        <fullName evidence="3">Uncharacterized protein</fullName>
    </submittedName>
</protein>
<organism evidence="3 4">
    <name type="scientific">Microvirga aerilata</name>
    <dbReference type="NCBI Taxonomy" id="670292"/>
    <lineage>
        <taxon>Bacteria</taxon>
        <taxon>Pseudomonadati</taxon>
        <taxon>Pseudomonadota</taxon>
        <taxon>Alphaproteobacteria</taxon>
        <taxon>Hyphomicrobiales</taxon>
        <taxon>Methylobacteriaceae</taxon>
        <taxon>Microvirga</taxon>
    </lineage>
</organism>
<feature type="region of interest" description="Disordered" evidence="1">
    <location>
        <begin position="18"/>
        <end position="53"/>
    </location>
</feature>